<dbReference type="NCBIfam" id="TIGR01571">
    <property type="entry name" value="A_thal_Cys_rich"/>
    <property type="match status" value="1"/>
</dbReference>
<dbReference type="GeneTree" id="ENSGT00940000163701"/>
<evidence type="ECO:0000256" key="1">
    <source>
        <dbReference type="ARBA" id="ARBA00009024"/>
    </source>
</evidence>
<organism evidence="2 3">
    <name type="scientific">Kryptolebias marmoratus</name>
    <name type="common">Mangrove killifish</name>
    <name type="synonym">Rivulus marmoratus</name>
    <dbReference type="NCBI Taxonomy" id="37003"/>
    <lineage>
        <taxon>Eukaryota</taxon>
        <taxon>Metazoa</taxon>
        <taxon>Chordata</taxon>
        <taxon>Craniata</taxon>
        <taxon>Vertebrata</taxon>
        <taxon>Euteleostomi</taxon>
        <taxon>Actinopterygii</taxon>
        <taxon>Neopterygii</taxon>
        <taxon>Teleostei</taxon>
        <taxon>Neoteleostei</taxon>
        <taxon>Acanthomorphata</taxon>
        <taxon>Ovalentaria</taxon>
        <taxon>Atherinomorphae</taxon>
        <taxon>Cyprinodontiformes</taxon>
        <taxon>Rivulidae</taxon>
        <taxon>Kryptolebias</taxon>
    </lineage>
</organism>
<keyword evidence="3" id="KW-1185">Reference proteome</keyword>
<proteinExistence type="inferred from homology"/>
<sequence length="158" mass="17597">MAHQTPLTDWDSGLLDCFEDPNTCCYGFWCPPCLSCTVSRRIGENYCLPLCDVCVGAISTIYRVPLVPPAALAVRVAMRHKYGIKGSICKDIGISCCCPWCSWCQMHRELKYRRKTPHVINMQSQTVVNMQPAPVMMIPVNPLPPAAVHQTLTVQASK</sequence>
<reference evidence="2" key="1">
    <citation type="submission" date="2025-08" db="UniProtKB">
        <authorList>
            <consortium name="Ensembl"/>
        </authorList>
    </citation>
    <scope>IDENTIFICATION</scope>
</reference>
<accession>A0A3Q3AHW0</accession>
<dbReference type="AlphaFoldDB" id="A0A3Q3AHW0"/>
<reference evidence="2" key="2">
    <citation type="submission" date="2025-09" db="UniProtKB">
        <authorList>
            <consortium name="Ensembl"/>
        </authorList>
    </citation>
    <scope>IDENTIFICATION</scope>
</reference>
<dbReference type="Proteomes" id="UP000264800">
    <property type="component" value="Unplaced"/>
</dbReference>
<dbReference type="PANTHER" id="PTHR15907">
    <property type="entry name" value="DUF614 FAMILY PROTEIN-RELATED"/>
    <property type="match status" value="1"/>
</dbReference>
<evidence type="ECO:0000313" key="2">
    <source>
        <dbReference type="Ensembl" id="ENSKMAP00000016258.1"/>
    </source>
</evidence>
<dbReference type="Pfam" id="PF04749">
    <property type="entry name" value="PLAC8"/>
    <property type="match status" value="1"/>
</dbReference>
<evidence type="ECO:0000313" key="3">
    <source>
        <dbReference type="Proteomes" id="UP000264800"/>
    </source>
</evidence>
<comment type="similarity">
    <text evidence="1">Belongs to the cornifelin family.</text>
</comment>
<dbReference type="OMA" id="PHPMMAV"/>
<name>A0A3Q3AHW0_KRYMA</name>
<dbReference type="Ensembl" id="ENSKMAT00000016488.1">
    <property type="protein sequence ID" value="ENSKMAP00000016258.1"/>
    <property type="gene ID" value="ENSKMAG00000012133.1"/>
</dbReference>
<protein>
    <submittedName>
        <fullName evidence="2">Cornifelin homolog B-like</fullName>
    </submittedName>
</protein>
<dbReference type="InterPro" id="IPR006461">
    <property type="entry name" value="PLAC_motif_containing"/>
</dbReference>